<dbReference type="PANTHER" id="PTHR33165">
    <property type="entry name" value="F-BOX DOMAIN CONTAINING PROTEIN-LIKE-RELATED"/>
    <property type="match status" value="1"/>
</dbReference>
<evidence type="ECO:0008006" key="4">
    <source>
        <dbReference type="Google" id="ProtNLM"/>
    </source>
</evidence>
<evidence type="ECO:0000313" key="2">
    <source>
        <dbReference type="EMBL" id="TVU38303.1"/>
    </source>
</evidence>
<gene>
    <name evidence="2" type="ORF">EJB05_11665</name>
</gene>
<name>A0A5J9VQ21_9POAL</name>
<evidence type="ECO:0000256" key="1">
    <source>
        <dbReference type="SAM" id="MobiDB-lite"/>
    </source>
</evidence>
<accession>A0A5J9VQ21</accession>
<dbReference type="Proteomes" id="UP000324897">
    <property type="component" value="Chromosome 4"/>
</dbReference>
<dbReference type="PANTHER" id="PTHR33165:SF57">
    <property type="entry name" value="OS10G0568000 PROTEIN"/>
    <property type="match status" value="1"/>
</dbReference>
<protein>
    <recommendedName>
        <fullName evidence="4">F-box domain-containing protein</fullName>
    </recommendedName>
</protein>
<feature type="non-terminal residue" evidence="2">
    <location>
        <position position="1"/>
    </location>
</feature>
<organism evidence="2 3">
    <name type="scientific">Eragrostis curvula</name>
    <name type="common">weeping love grass</name>
    <dbReference type="NCBI Taxonomy" id="38414"/>
    <lineage>
        <taxon>Eukaryota</taxon>
        <taxon>Viridiplantae</taxon>
        <taxon>Streptophyta</taxon>
        <taxon>Embryophyta</taxon>
        <taxon>Tracheophyta</taxon>
        <taxon>Spermatophyta</taxon>
        <taxon>Magnoliopsida</taxon>
        <taxon>Liliopsida</taxon>
        <taxon>Poales</taxon>
        <taxon>Poaceae</taxon>
        <taxon>PACMAD clade</taxon>
        <taxon>Chloridoideae</taxon>
        <taxon>Eragrostideae</taxon>
        <taxon>Eragrostidinae</taxon>
        <taxon>Eragrostis</taxon>
    </lineage>
</organism>
<evidence type="ECO:0000313" key="3">
    <source>
        <dbReference type="Proteomes" id="UP000324897"/>
    </source>
</evidence>
<reference evidence="2 3" key="1">
    <citation type="journal article" date="2019" name="Sci. Rep.">
        <title>A high-quality genome of Eragrostis curvula grass provides insights into Poaceae evolution and supports new strategies to enhance forage quality.</title>
        <authorList>
            <person name="Carballo J."/>
            <person name="Santos B.A.C.M."/>
            <person name="Zappacosta D."/>
            <person name="Garbus I."/>
            <person name="Selva J.P."/>
            <person name="Gallo C.A."/>
            <person name="Diaz A."/>
            <person name="Albertini E."/>
            <person name="Caccamo M."/>
            <person name="Echenique V."/>
        </authorList>
    </citation>
    <scope>NUCLEOTIDE SEQUENCE [LARGE SCALE GENOMIC DNA]</scope>
    <source>
        <strain evidence="3">cv. Victoria</strain>
        <tissue evidence="2">Leaf</tissue>
    </source>
</reference>
<sequence>LSQESTIHTKRKSLISIPGPSLHTAPELVSGRAPSDAVIPTTNPVAPRHKATTDRSRCAATLLVRTGPVTGSEAKTLARRPDSDDELDTLFFLGEKAPAHRGQRPYASSFHHHYRQLLHCTRDWANLGRDGPTGLIAELALGRDVADYVCFRAVCRPWRRCSPAPHDLPGGVLDRRLFPRRWIMLDTAFSDHRRHRFFNVFTGKWIRMDLPELDDHHTLLAVTPEGLLLMLHEPTLVVRLLNPLTRQLIDLPPVTPLLPPHLPLRLWVDGVGVTDDSTVAVASTVASEVESWFWIPQAFPSVTADTLYLGFDCWEKGGMSRIDGYNLADGSSEPSYYDSDDDNEMVQPCSIIDCLSHCIQGSGDQLE</sequence>
<proteinExistence type="predicted"/>
<comment type="caution">
    <text evidence="2">The sequence shown here is derived from an EMBL/GenBank/DDBJ whole genome shotgun (WGS) entry which is preliminary data.</text>
</comment>
<feature type="region of interest" description="Disordered" evidence="1">
    <location>
        <begin position="27"/>
        <end position="53"/>
    </location>
</feature>
<dbReference type="AlphaFoldDB" id="A0A5J9VQ21"/>
<keyword evidence="3" id="KW-1185">Reference proteome</keyword>
<dbReference type="EMBL" id="RWGY01000007">
    <property type="protein sequence ID" value="TVU38303.1"/>
    <property type="molecule type" value="Genomic_DNA"/>
</dbReference>